<gene>
    <name evidence="2" type="ORF">CAEBREN_29562</name>
</gene>
<dbReference type="HOGENOM" id="CLU_1355717_0_0_1"/>
<dbReference type="Pfam" id="PF10319">
    <property type="entry name" value="7TM_GPCR_Srj"/>
    <property type="match status" value="1"/>
</dbReference>
<evidence type="ECO:0000313" key="3">
    <source>
        <dbReference type="Proteomes" id="UP000008068"/>
    </source>
</evidence>
<dbReference type="InParanoid" id="G0PAG6"/>
<protein>
    <submittedName>
        <fullName evidence="2">Uncharacterized protein</fullName>
    </submittedName>
</protein>
<dbReference type="SUPFAM" id="SSF81321">
    <property type="entry name" value="Family A G protein-coupled receptor-like"/>
    <property type="match status" value="1"/>
</dbReference>
<feature type="transmembrane region" description="Helical" evidence="1">
    <location>
        <begin position="59"/>
        <end position="79"/>
    </location>
</feature>
<feature type="transmembrane region" description="Helical" evidence="1">
    <location>
        <begin position="142"/>
        <end position="162"/>
    </location>
</feature>
<evidence type="ECO:0000313" key="2">
    <source>
        <dbReference type="EMBL" id="EGT49280.1"/>
    </source>
</evidence>
<dbReference type="InterPro" id="IPR019423">
    <property type="entry name" value="7TM_GPCR_serpentine_rcpt_Srj"/>
</dbReference>
<dbReference type="EMBL" id="GL380177">
    <property type="protein sequence ID" value="EGT49280.1"/>
    <property type="molecule type" value="Genomic_DNA"/>
</dbReference>
<keyword evidence="1" id="KW-0812">Transmembrane</keyword>
<name>G0PAG6_CAEBE</name>
<dbReference type="Proteomes" id="UP000008068">
    <property type="component" value="Unassembled WGS sequence"/>
</dbReference>
<dbReference type="PANTHER" id="PTHR45907">
    <property type="entry name" value="SERPENTINE RECEPTOR, CLASS J"/>
    <property type="match status" value="1"/>
</dbReference>
<keyword evidence="3" id="KW-1185">Reference proteome</keyword>
<proteinExistence type="predicted"/>
<organism evidence="3">
    <name type="scientific">Caenorhabditis brenneri</name>
    <name type="common">Nematode worm</name>
    <dbReference type="NCBI Taxonomy" id="135651"/>
    <lineage>
        <taxon>Eukaryota</taxon>
        <taxon>Metazoa</taxon>
        <taxon>Ecdysozoa</taxon>
        <taxon>Nematoda</taxon>
        <taxon>Chromadorea</taxon>
        <taxon>Rhabditida</taxon>
        <taxon>Rhabditina</taxon>
        <taxon>Rhabditomorpha</taxon>
        <taxon>Rhabditoidea</taxon>
        <taxon>Rhabditidae</taxon>
        <taxon>Peloderinae</taxon>
        <taxon>Caenorhabditis</taxon>
    </lineage>
</organism>
<accession>G0PAG6</accession>
<dbReference type="PANTHER" id="PTHR45907:SF16">
    <property type="entry name" value="SERPENTINE RECEPTOR, CLASS J"/>
    <property type="match status" value="1"/>
</dbReference>
<keyword evidence="1" id="KW-0472">Membrane</keyword>
<dbReference type="AlphaFoldDB" id="G0PAG6"/>
<feature type="transmembrane region" description="Helical" evidence="1">
    <location>
        <begin position="107"/>
        <end position="130"/>
    </location>
</feature>
<sequence length="202" mass="22859">MSYGSIWMLIGHIIMWPDEHIHSLIDLKFREVHNISSRNLAMIVANYEYPVNNWMKSGILGMVIATVVTMLIMISYIFFAIQIHLSLVACSLSDAVKRLHSSLLKSLIAQTIFPLTSTIIPCFVIWFLPIAGDGYGVMLSTYFMPLLSIYPAFDPLIVTFSLSDYRNAILTMIGYKKHMEGSSKNSKPQFDNIFTLVPVTEN</sequence>
<evidence type="ECO:0000256" key="1">
    <source>
        <dbReference type="SAM" id="Phobius"/>
    </source>
</evidence>
<keyword evidence="1" id="KW-1133">Transmembrane helix</keyword>
<dbReference type="OrthoDB" id="5845904at2759"/>
<reference evidence="3" key="1">
    <citation type="submission" date="2011-07" db="EMBL/GenBank/DDBJ databases">
        <authorList>
            <consortium name="Caenorhabditis brenneri Sequencing and Analysis Consortium"/>
            <person name="Wilson R.K."/>
        </authorList>
    </citation>
    <scope>NUCLEOTIDE SEQUENCE [LARGE SCALE GENOMIC DNA]</scope>
    <source>
        <strain evidence="3">PB2801</strain>
    </source>
</reference>